<gene>
    <name evidence="1" type="ordered locus">Mmc1_1807</name>
</gene>
<evidence type="ECO:0000313" key="1">
    <source>
        <dbReference type="EMBL" id="ABK44315.1"/>
    </source>
</evidence>
<reference evidence="2" key="1">
    <citation type="journal article" date="2009" name="Appl. Environ. Microbiol.">
        <title>Complete genome sequence of the chemolithoautotrophic marine magnetotactic coccus strain MC-1.</title>
        <authorList>
            <person name="Schubbe S."/>
            <person name="Williams T.J."/>
            <person name="Xie G."/>
            <person name="Kiss H.E."/>
            <person name="Brettin T.S."/>
            <person name="Martinez D."/>
            <person name="Ross C.A."/>
            <person name="Schuler D."/>
            <person name="Cox B.L."/>
            <person name="Nealson K.H."/>
            <person name="Bazylinski D.A."/>
        </authorList>
    </citation>
    <scope>NUCLEOTIDE SEQUENCE [LARGE SCALE GENOMIC DNA]</scope>
    <source>
        <strain evidence="2">ATCC BAA-1437 / JCM 17883 / MC-1</strain>
    </source>
</reference>
<dbReference type="PANTHER" id="PTHR37460">
    <property type="entry name" value="ENDONUCLEASE III"/>
    <property type="match status" value="1"/>
</dbReference>
<dbReference type="CDD" id="cd10441">
    <property type="entry name" value="GIY-YIG_COG1833"/>
    <property type="match status" value="1"/>
</dbReference>
<protein>
    <recommendedName>
        <fullName evidence="3">GIY-YIG domain-containing protein</fullName>
    </recommendedName>
</protein>
<dbReference type="eggNOG" id="COG1833">
    <property type="taxonomic scope" value="Bacteria"/>
</dbReference>
<evidence type="ECO:0000313" key="2">
    <source>
        <dbReference type="Proteomes" id="UP000002586"/>
    </source>
</evidence>
<name>A0L8M2_MAGMM</name>
<dbReference type="Proteomes" id="UP000002586">
    <property type="component" value="Chromosome"/>
</dbReference>
<reference evidence="1 2" key="2">
    <citation type="journal article" date="2012" name="Int. J. Syst. Evol. Microbiol.">
        <title>Magnetococcus marinus gen. nov., sp. nov., a marine, magnetotactic bacterium that represents a novel lineage (Magnetococcaceae fam. nov.; Magnetococcales ord. nov.) at the base of the Alphaproteobacteria.</title>
        <authorList>
            <person name="Bazylinski D.A."/>
            <person name="Williams T.J."/>
            <person name="Lefevre C.T."/>
            <person name="Berg R.J."/>
            <person name="Zhang C.L."/>
            <person name="Bowser S.S."/>
            <person name="Dean A.J."/>
            <person name="Beveridge T.J."/>
        </authorList>
    </citation>
    <scope>NUCLEOTIDE SEQUENCE [LARGE SCALE GENOMIC DNA]</scope>
    <source>
        <strain evidence="2">ATCC BAA-1437 / JCM 17883 / MC-1</strain>
    </source>
</reference>
<evidence type="ECO:0008006" key="3">
    <source>
        <dbReference type="Google" id="ProtNLM"/>
    </source>
</evidence>
<dbReference type="HOGENOM" id="CLU_115699_0_1_5"/>
<accession>A0L8M2</accession>
<sequence length="134" mass="15345">MQLSRPSEITIGALGCIRFQAGRYLYVGSAKRGWDARIARHMAPEKKLRWHVDYLTTHPQVVLQRAWMSEQDQECVTAQQLLLLPGVEVALPRMGASDCQCAAHCMRATHILSVRHRLKTLHYQLWQPPTKRSS</sequence>
<proteinExistence type="predicted"/>
<dbReference type="PANTHER" id="PTHR37460:SF1">
    <property type="entry name" value="ENDONUCLEASE III"/>
    <property type="match status" value="1"/>
</dbReference>
<dbReference type="KEGG" id="mgm:Mmc1_1807"/>
<dbReference type="InterPro" id="IPR002837">
    <property type="entry name" value="DUF123"/>
</dbReference>
<dbReference type="Pfam" id="PF01986">
    <property type="entry name" value="DUF123"/>
    <property type="match status" value="1"/>
</dbReference>
<dbReference type="AlphaFoldDB" id="A0L8M2"/>
<dbReference type="EMBL" id="CP000471">
    <property type="protein sequence ID" value="ABK44315.1"/>
    <property type="molecule type" value="Genomic_DNA"/>
</dbReference>
<organism evidence="1 2">
    <name type="scientific">Magnetococcus marinus (strain ATCC BAA-1437 / JCM 17883 / MC-1)</name>
    <dbReference type="NCBI Taxonomy" id="156889"/>
    <lineage>
        <taxon>Bacteria</taxon>
        <taxon>Pseudomonadati</taxon>
        <taxon>Pseudomonadota</taxon>
        <taxon>Magnetococcia</taxon>
        <taxon>Magnetococcales</taxon>
        <taxon>Magnetococcaceae</taxon>
        <taxon>Magnetococcus</taxon>
    </lineage>
</organism>
<keyword evidence="2" id="KW-1185">Reference proteome</keyword>